<evidence type="ECO:0000256" key="1">
    <source>
        <dbReference type="ARBA" id="ARBA00006987"/>
    </source>
</evidence>
<dbReference type="CDD" id="cd07012">
    <property type="entry name" value="PBP2_Bug_TTT"/>
    <property type="match status" value="1"/>
</dbReference>
<dbReference type="RefSeq" id="WP_129969894.1">
    <property type="nucleotide sequence ID" value="NZ_JACCEW010000004.1"/>
</dbReference>
<organism evidence="3 4">
    <name type="scientific">Allopusillimonas soli</name>
    <dbReference type="NCBI Taxonomy" id="659016"/>
    <lineage>
        <taxon>Bacteria</taxon>
        <taxon>Pseudomonadati</taxon>
        <taxon>Pseudomonadota</taxon>
        <taxon>Betaproteobacteria</taxon>
        <taxon>Burkholderiales</taxon>
        <taxon>Alcaligenaceae</taxon>
        <taxon>Allopusillimonas</taxon>
    </lineage>
</organism>
<name>A0A853FCY9_9BURK</name>
<dbReference type="OrthoDB" id="8958944at2"/>
<dbReference type="PIRSF" id="PIRSF017082">
    <property type="entry name" value="YflP"/>
    <property type="match status" value="1"/>
</dbReference>
<accession>A0A853FCY9</accession>
<gene>
    <name evidence="3" type="ORF">H0A68_13735</name>
</gene>
<evidence type="ECO:0000313" key="4">
    <source>
        <dbReference type="Proteomes" id="UP000580517"/>
    </source>
</evidence>
<protein>
    <submittedName>
        <fullName evidence="3">Tripartite tricarboxylate transporter substrate binding protein</fullName>
    </submittedName>
</protein>
<dbReference type="Pfam" id="PF03401">
    <property type="entry name" value="TctC"/>
    <property type="match status" value="1"/>
</dbReference>
<feature type="signal peptide" evidence="2">
    <location>
        <begin position="1"/>
        <end position="24"/>
    </location>
</feature>
<comment type="similarity">
    <text evidence="1">Belongs to the UPF0065 (bug) family.</text>
</comment>
<dbReference type="Gene3D" id="3.40.190.10">
    <property type="entry name" value="Periplasmic binding protein-like II"/>
    <property type="match status" value="1"/>
</dbReference>
<dbReference type="AlphaFoldDB" id="A0A853FCY9"/>
<sequence>MRISTYLSACIGVSLLLLGMSARAAYPEHAITMVVNYPAGGPLDLLARSIAEYAGKTLKQPVVVENKSGAAGTIGARNVARAQADGYTLLLSVDTIATVNPYVYAQSDFDVNKVMAPITMAGTFNQALVTRKDLGVTTLADFIELARKKDLTYASAGIGSPGHLTMTEFAQALDLPLTHVPYKGNAPATSDLLGARVDAGFLVIGGVAQYVDAGRLIPLAVSGSEPDPLLPGIPTIAGSGLPGLDHFNVGFGFVLMAPKGTPSDIQALWSKLVADAFASPELRERLKSLDLLPTHTSPDETRAYLAKEGTKWKAVVEKAGIRIE</sequence>
<comment type="caution">
    <text evidence="3">The sequence shown here is derived from an EMBL/GenBank/DDBJ whole genome shotgun (WGS) entry which is preliminary data.</text>
</comment>
<reference evidence="3 4" key="1">
    <citation type="submission" date="2020-07" db="EMBL/GenBank/DDBJ databases">
        <title>Taxonomic revisions and descriptions of new bacterial species based on genomic comparisons in the high-G+C-content subgroup of the family Alcaligenaceae.</title>
        <authorList>
            <person name="Szabo A."/>
            <person name="Felfoldi T."/>
        </authorList>
    </citation>
    <scope>NUCLEOTIDE SEQUENCE [LARGE SCALE GENOMIC DNA]</scope>
    <source>
        <strain evidence="3 4">DSM 25264</strain>
    </source>
</reference>
<dbReference type="PANTHER" id="PTHR42928:SF5">
    <property type="entry name" value="BLR1237 PROTEIN"/>
    <property type="match status" value="1"/>
</dbReference>
<dbReference type="InterPro" id="IPR042100">
    <property type="entry name" value="Bug_dom1"/>
</dbReference>
<evidence type="ECO:0000313" key="3">
    <source>
        <dbReference type="EMBL" id="NYT37943.1"/>
    </source>
</evidence>
<feature type="chain" id="PRO_5032849203" evidence="2">
    <location>
        <begin position="25"/>
        <end position="324"/>
    </location>
</feature>
<dbReference type="SUPFAM" id="SSF53850">
    <property type="entry name" value="Periplasmic binding protein-like II"/>
    <property type="match status" value="1"/>
</dbReference>
<evidence type="ECO:0000256" key="2">
    <source>
        <dbReference type="SAM" id="SignalP"/>
    </source>
</evidence>
<dbReference type="Gene3D" id="3.40.190.150">
    <property type="entry name" value="Bordetella uptake gene, domain 1"/>
    <property type="match status" value="1"/>
</dbReference>
<keyword evidence="4" id="KW-1185">Reference proteome</keyword>
<dbReference type="InterPro" id="IPR005064">
    <property type="entry name" value="BUG"/>
</dbReference>
<dbReference type="PANTHER" id="PTHR42928">
    <property type="entry name" value="TRICARBOXYLATE-BINDING PROTEIN"/>
    <property type="match status" value="1"/>
</dbReference>
<proteinExistence type="inferred from homology"/>
<keyword evidence="2" id="KW-0732">Signal</keyword>
<dbReference type="Proteomes" id="UP000580517">
    <property type="component" value="Unassembled WGS sequence"/>
</dbReference>
<dbReference type="EMBL" id="JACCEW010000004">
    <property type="protein sequence ID" value="NYT37943.1"/>
    <property type="molecule type" value="Genomic_DNA"/>
</dbReference>